<dbReference type="RefSeq" id="XP_035538558.1">
    <property type="nucleotide sequence ID" value="XM_035682665.1"/>
</dbReference>
<keyword evidence="3" id="KW-1185">Reference proteome</keyword>
<dbReference type="InParanoid" id="A0A6P9E2S6"/>
<dbReference type="GO" id="GO:0016787">
    <property type="term" value="F:hydrolase activity"/>
    <property type="evidence" value="ECO:0007669"/>
    <property type="project" value="UniProtKB-KW"/>
</dbReference>
<dbReference type="PROSITE" id="PS51671">
    <property type="entry name" value="ACT"/>
    <property type="match status" value="2"/>
</dbReference>
<dbReference type="GeneID" id="109018096"/>
<gene>
    <name evidence="4" type="primary">LOC109018096</name>
</gene>
<dbReference type="Proteomes" id="UP000235220">
    <property type="component" value="Chromosome 11"/>
</dbReference>
<protein>
    <submittedName>
        <fullName evidence="4">Serine/threonine-protein kinase STY46-like</fullName>
    </submittedName>
</protein>
<proteinExistence type="predicted"/>
<dbReference type="PANTHER" id="PTHR47320:SF1">
    <property type="entry name" value="BIFUNCTIONAL URIDYLYLTRANSFERASE_URIDYLYL-REMOVING ENZYME"/>
    <property type="match status" value="1"/>
</dbReference>
<dbReference type="AlphaFoldDB" id="A0A6P9E2S6"/>
<feature type="domain" description="ACT" evidence="2">
    <location>
        <begin position="140"/>
        <end position="209"/>
    </location>
</feature>
<evidence type="ECO:0000259" key="2">
    <source>
        <dbReference type="PROSITE" id="PS51671"/>
    </source>
</evidence>
<feature type="domain" description="ACT" evidence="2">
    <location>
        <begin position="380"/>
        <end position="449"/>
    </location>
</feature>
<name>A0A6P9E2S6_JUGRE</name>
<dbReference type="InterPro" id="IPR002912">
    <property type="entry name" value="ACT_dom"/>
</dbReference>
<reference evidence="4" key="1">
    <citation type="submission" date="2025-08" db="UniProtKB">
        <authorList>
            <consortium name="RefSeq"/>
        </authorList>
    </citation>
    <scope>IDENTIFICATION</scope>
    <source>
        <tissue evidence="4">Leaves</tissue>
    </source>
</reference>
<dbReference type="SUPFAM" id="SSF55021">
    <property type="entry name" value="ACT-like"/>
    <property type="match status" value="2"/>
</dbReference>
<organism evidence="3 4">
    <name type="scientific">Juglans regia</name>
    <name type="common">English walnut</name>
    <dbReference type="NCBI Taxonomy" id="51240"/>
    <lineage>
        <taxon>Eukaryota</taxon>
        <taxon>Viridiplantae</taxon>
        <taxon>Streptophyta</taxon>
        <taxon>Embryophyta</taxon>
        <taxon>Tracheophyta</taxon>
        <taxon>Spermatophyta</taxon>
        <taxon>Magnoliopsida</taxon>
        <taxon>eudicotyledons</taxon>
        <taxon>Gunneridae</taxon>
        <taxon>Pentapetalae</taxon>
        <taxon>rosids</taxon>
        <taxon>fabids</taxon>
        <taxon>Fagales</taxon>
        <taxon>Juglandaceae</taxon>
        <taxon>Juglans</taxon>
    </lineage>
</organism>
<dbReference type="InterPro" id="IPR045865">
    <property type="entry name" value="ACT-like_dom_sf"/>
</dbReference>
<evidence type="ECO:0000313" key="4">
    <source>
        <dbReference type="RefSeq" id="XP_035538558.1"/>
    </source>
</evidence>
<keyword evidence="1" id="KW-0378">Hydrolase</keyword>
<dbReference type="KEGG" id="jre:109018096"/>
<accession>A0A6P9E2S6</accession>
<evidence type="ECO:0000313" key="3">
    <source>
        <dbReference type="Proteomes" id="UP000235220"/>
    </source>
</evidence>
<dbReference type="GO" id="GO:0008773">
    <property type="term" value="F:[protein-PII] uridylyltransferase activity"/>
    <property type="evidence" value="ECO:0007669"/>
    <property type="project" value="InterPro"/>
</dbReference>
<dbReference type="OrthoDB" id="784063at2759"/>
<sequence length="466" mass="52939">MDIDTESCGSRAVDFSPTHSRNQRRLKAIAYDQVLHLLKDSNFAEANLPGFEDELWMHFHRLPPRYALDVNVERAQDVLMHKRLLNMARDPATRHAIDVRVVQAHFATSGNCSYSFYSNSQRKVDPQYTDSCRENEARHEITISTNDKPKLFSQLTSLLSEIGLNLQEAHVFSTVDGYSLAYFLVDGWALEETELLRNTLVKKIPRIQVQAGQAELNQAAMDGMAEDASGRAVDFAPSHSRKKRLEVIAYDQVLHQLKDSNLAEANLPGFEDELWMHFRRLPKSYALNVNVKRAQDVLMHKRLLHMARDPATRHAIEVRVVQAHFPASGNCSYSFYSNSQRKVDPQRSDYCRENGAHPPTAFGSSPDTNDNPLCCRAMHEITISTNDKPKLLSQLTSLLFEIGLNIQEAHLFSTVDGYSLVFFLVHGWALEETEQLRNTLVKKIPIIEGSPLPTIVMRLVLRFKQG</sequence>
<evidence type="ECO:0000256" key="1">
    <source>
        <dbReference type="ARBA" id="ARBA00022801"/>
    </source>
</evidence>
<dbReference type="PANTHER" id="PTHR47320">
    <property type="entry name" value="BIFUNCTIONAL URIDYLYLTRANSFERASE/URIDYLYL-REMOVING ENZYME"/>
    <property type="match status" value="1"/>
</dbReference>
<dbReference type="InterPro" id="IPR010043">
    <property type="entry name" value="UTase/UR"/>
</dbReference>